<comment type="function">
    <text evidence="6">May be involved in iron transport and iron homeostasis.</text>
</comment>
<comment type="similarity">
    <text evidence="6">Belongs to the ferroportin (FP) (TC 2.A.100) family. SLC40A subfamily.</text>
</comment>
<dbReference type="GO" id="GO:0005381">
    <property type="term" value="F:iron ion transmembrane transporter activity"/>
    <property type="evidence" value="ECO:0007669"/>
    <property type="project" value="UniProtKB-UniRule"/>
</dbReference>
<evidence type="ECO:0000313" key="8">
    <source>
        <dbReference type="EMBL" id="KAK9290110.1"/>
    </source>
</evidence>
<feature type="region of interest" description="Disordered" evidence="7">
    <location>
        <begin position="1"/>
        <end position="24"/>
    </location>
</feature>
<keyword evidence="4 6" id="KW-1133">Transmembrane helix</keyword>
<keyword evidence="6" id="KW-0406">Ion transport</keyword>
<proteinExistence type="inferred from homology"/>
<reference evidence="8 9" key="1">
    <citation type="journal article" date="2024" name="Plant J.">
        <title>Genome sequences and population genomics reveal climatic adaptation and genomic divergence between two closely related sweetgum species.</title>
        <authorList>
            <person name="Xu W.Q."/>
            <person name="Ren C.Q."/>
            <person name="Zhang X.Y."/>
            <person name="Comes H.P."/>
            <person name="Liu X.H."/>
            <person name="Li Y.G."/>
            <person name="Kettle C.J."/>
            <person name="Jalonen R."/>
            <person name="Gaisberger H."/>
            <person name="Ma Y.Z."/>
            <person name="Qiu Y.X."/>
        </authorList>
    </citation>
    <scope>NUCLEOTIDE SEQUENCE [LARGE SCALE GENOMIC DNA]</scope>
    <source>
        <strain evidence="8">Hangzhou</strain>
    </source>
</reference>
<name>A0AAP0X919_LIQFO</name>
<evidence type="ECO:0000256" key="4">
    <source>
        <dbReference type="ARBA" id="ARBA00022989"/>
    </source>
</evidence>
<evidence type="ECO:0000256" key="1">
    <source>
        <dbReference type="ARBA" id="ARBA00004141"/>
    </source>
</evidence>
<dbReference type="PANTHER" id="PTHR11660:SF57">
    <property type="entry name" value="SOLUTE CARRIER FAMILY 40 MEMBER"/>
    <property type="match status" value="1"/>
</dbReference>
<comment type="subcellular location">
    <subcellularLocation>
        <location evidence="1 6">Membrane</location>
        <topology evidence="1 6">Multi-pass membrane protein</topology>
    </subcellularLocation>
</comment>
<feature type="transmembrane region" description="Helical" evidence="6">
    <location>
        <begin position="64"/>
        <end position="86"/>
    </location>
</feature>
<keyword evidence="2 6" id="KW-0813">Transport</keyword>
<accession>A0AAP0X919</accession>
<dbReference type="GO" id="GO:0016020">
    <property type="term" value="C:membrane"/>
    <property type="evidence" value="ECO:0007669"/>
    <property type="project" value="UniProtKB-SubCell"/>
</dbReference>
<protein>
    <recommendedName>
        <fullName evidence="6">Solute carrier family 40 member</fullName>
    </recommendedName>
</protein>
<dbReference type="Pfam" id="PF06963">
    <property type="entry name" value="FPN1"/>
    <property type="match status" value="1"/>
</dbReference>
<sequence length="138" mass="15449">MGKQEAETEQDTMREPLLAQQQTPDVPSSISTCLYVGHFLARWSGRMWEFAVGLYMINLWPDSLLFAAIYGVVEAASTALFGPIIGQWVDRLTYVQVLRLWLLTQNLSFIVAGGTVIGLLVYPGLKFTNFSTLSHLSY</sequence>
<organism evidence="8 9">
    <name type="scientific">Liquidambar formosana</name>
    <name type="common">Formosan gum</name>
    <dbReference type="NCBI Taxonomy" id="63359"/>
    <lineage>
        <taxon>Eukaryota</taxon>
        <taxon>Viridiplantae</taxon>
        <taxon>Streptophyta</taxon>
        <taxon>Embryophyta</taxon>
        <taxon>Tracheophyta</taxon>
        <taxon>Spermatophyta</taxon>
        <taxon>Magnoliopsida</taxon>
        <taxon>eudicotyledons</taxon>
        <taxon>Gunneridae</taxon>
        <taxon>Pentapetalae</taxon>
        <taxon>Saxifragales</taxon>
        <taxon>Altingiaceae</taxon>
        <taxon>Liquidambar</taxon>
    </lineage>
</organism>
<dbReference type="PANTHER" id="PTHR11660">
    <property type="entry name" value="SOLUTE CARRIER FAMILY 40 MEMBER"/>
    <property type="match status" value="1"/>
</dbReference>
<evidence type="ECO:0000313" key="9">
    <source>
        <dbReference type="Proteomes" id="UP001415857"/>
    </source>
</evidence>
<keyword evidence="5 6" id="KW-0472">Membrane</keyword>
<evidence type="ECO:0000256" key="7">
    <source>
        <dbReference type="SAM" id="MobiDB-lite"/>
    </source>
</evidence>
<comment type="caution">
    <text evidence="6">Lacks conserved residue(s) required for the propagation of feature annotation.</text>
</comment>
<comment type="caution">
    <text evidence="8">The sequence shown here is derived from an EMBL/GenBank/DDBJ whole genome shotgun (WGS) entry which is preliminary data.</text>
</comment>
<feature type="compositionally biased region" description="Basic and acidic residues" evidence="7">
    <location>
        <begin position="1"/>
        <end position="14"/>
    </location>
</feature>
<evidence type="ECO:0000256" key="2">
    <source>
        <dbReference type="ARBA" id="ARBA00022448"/>
    </source>
</evidence>
<dbReference type="EMBL" id="JBBPBK010000002">
    <property type="protein sequence ID" value="KAK9290110.1"/>
    <property type="molecule type" value="Genomic_DNA"/>
</dbReference>
<evidence type="ECO:0000256" key="3">
    <source>
        <dbReference type="ARBA" id="ARBA00022692"/>
    </source>
</evidence>
<feature type="transmembrane region" description="Helical" evidence="6">
    <location>
        <begin position="106"/>
        <end position="125"/>
    </location>
</feature>
<evidence type="ECO:0000256" key="5">
    <source>
        <dbReference type="ARBA" id="ARBA00023136"/>
    </source>
</evidence>
<keyword evidence="3 6" id="KW-0812">Transmembrane</keyword>
<dbReference type="InterPro" id="IPR009716">
    <property type="entry name" value="Ferroportin-1"/>
</dbReference>
<dbReference type="Proteomes" id="UP001415857">
    <property type="component" value="Unassembled WGS sequence"/>
</dbReference>
<gene>
    <name evidence="8" type="ORF">L1049_008274</name>
</gene>
<keyword evidence="9" id="KW-1185">Reference proteome</keyword>
<dbReference type="AlphaFoldDB" id="A0AAP0X919"/>
<evidence type="ECO:0000256" key="6">
    <source>
        <dbReference type="RuleBase" id="RU365065"/>
    </source>
</evidence>